<dbReference type="FunFam" id="1.10.555.10:FF:000003">
    <property type="entry name" value="Putative rho GTPase-activating protein 12"/>
    <property type="match status" value="1"/>
</dbReference>
<keyword evidence="6" id="KW-1185">Reference proteome</keyword>
<evidence type="ECO:0000313" key="5">
    <source>
        <dbReference type="EMBL" id="TRY97379.1"/>
    </source>
</evidence>
<dbReference type="PANTHER" id="PTHR23176:SF103">
    <property type="entry name" value="RHO GTPASE-ACTIVATING PROTEIN 9"/>
    <property type="match status" value="1"/>
</dbReference>
<evidence type="ECO:0000313" key="6">
    <source>
        <dbReference type="Proteomes" id="UP000316079"/>
    </source>
</evidence>
<dbReference type="Proteomes" id="UP000316079">
    <property type="component" value="Unassembled WGS sequence"/>
</dbReference>
<dbReference type="SMART" id="SM00324">
    <property type="entry name" value="RhoGAP"/>
    <property type="match status" value="1"/>
</dbReference>
<dbReference type="GO" id="GO:0005737">
    <property type="term" value="C:cytoplasm"/>
    <property type="evidence" value="ECO:0007669"/>
    <property type="project" value="TreeGrafter"/>
</dbReference>
<feature type="region of interest" description="Disordered" evidence="2">
    <location>
        <begin position="193"/>
        <end position="216"/>
    </location>
</feature>
<evidence type="ECO:0000256" key="2">
    <source>
        <dbReference type="SAM" id="MobiDB-lite"/>
    </source>
</evidence>
<dbReference type="SUPFAM" id="SSF48350">
    <property type="entry name" value="GTPase activation domain, GAP"/>
    <property type="match status" value="1"/>
</dbReference>
<evidence type="ECO:0000259" key="3">
    <source>
        <dbReference type="PROSITE" id="PS50003"/>
    </source>
</evidence>
<dbReference type="InterPro" id="IPR001849">
    <property type="entry name" value="PH_domain"/>
</dbReference>
<accession>A0A553R5B2</accession>
<dbReference type="PROSITE" id="PS50238">
    <property type="entry name" value="RHOGAP"/>
    <property type="match status" value="1"/>
</dbReference>
<dbReference type="InterPro" id="IPR008936">
    <property type="entry name" value="Rho_GTPase_activation_prot"/>
</dbReference>
<sequence>MDLSPDFYYSSHDANGWQLNQSIQRAVSSDAISSASCRVEGTPLENHTYGAPLRNRTFSGGVVNNLSHSHSMILPTQRIPATGKCDLRMMLEAPSPESEVHTPKPGSSRPESSVDLRGAQLQWAAELSSKRNVFKLRTVTGNEFLLQSDSDALIRDWYRSIQNIIHRLDEENPLDNVLLFSLRRAGSVELLDHSGDEDEERGEVKEASLPRSRSNLEHAEQKRVKSRLKKLILRRPPLQALHEKGLIKDQVFGCALELLCEREKSSVPQFVRRCTEAVERRGLESDGIYRVSGNLAVVQKLRFAVNHERAVSTDGRFLFPEALVQEHLDLDAPQWEDIHVISGALKLFFRELPNPLIPFNMYHSVIRSVQLCDHQERLERLKLLVSSLPACNRDTLRHMIQHLRRPENDSGNIAINMVYQNQAIEILLSDYQQIFEHEPIRGMLTTPTN</sequence>
<dbReference type="InterPro" id="IPR050729">
    <property type="entry name" value="Rho-GAP"/>
</dbReference>
<dbReference type="Pfam" id="PF00169">
    <property type="entry name" value="PH"/>
    <property type="match status" value="1"/>
</dbReference>
<evidence type="ECO:0000256" key="1">
    <source>
        <dbReference type="ARBA" id="ARBA00022468"/>
    </source>
</evidence>
<feature type="region of interest" description="Disordered" evidence="2">
    <location>
        <begin position="94"/>
        <end position="113"/>
    </location>
</feature>
<reference evidence="5 6" key="1">
    <citation type="journal article" date="2019" name="Sci. Data">
        <title>Hybrid genome assembly and annotation of Danionella translucida.</title>
        <authorList>
            <person name="Kadobianskyi M."/>
            <person name="Schulze L."/>
            <person name="Schuelke M."/>
            <person name="Judkewitz B."/>
        </authorList>
    </citation>
    <scope>NUCLEOTIDE SEQUENCE [LARGE SCALE GENOMIC DNA]</scope>
    <source>
        <strain evidence="5 6">Bolton</strain>
    </source>
</reference>
<dbReference type="SUPFAM" id="SSF50729">
    <property type="entry name" value="PH domain-like"/>
    <property type="match status" value="1"/>
</dbReference>
<dbReference type="Pfam" id="PF00620">
    <property type="entry name" value="RhoGAP"/>
    <property type="match status" value="1"/>
</dbReference>
<feature type="domain" description="Rho-GAP" evidence="4">
    <location>
        <begin position="254"/>
        <end position="449"/>
    </location>
</feature>
<name>A0A553R5B2_9TELE</name>
<keyword evidence="1" id="KW-0343">GTPase activation</keyword>
<dbReference type="PROSITE" id="PS50003">
    <property type="entry name" value="PH_DOMAIN"/>
    <property type="match status" value="1"/>
</dbReference>
<dbReference type="AlphaFoldDB" id="A0A553R5B2"/>
<dbReference type="EMBL" id="SRMA01025231">
    <property type="protein sequence ID" value="TRY97379.1"/>
    <property type="molecule type" value="Genomic_DNA"/>
</dbReference>
<dbReference type="Gene3D" id="2.30.29.30">
    <property type="entry name" value="Pleckstrin-homology domain (PH domain)/Phosphotyrosine-binding domain (PTB)"/>
    <property type="match status" value="1"/>
</dbReference>
<dbReference type="OrthoDB" id="79452at2759"/>
<dbReference type="PANTHER" id="PTHR23176">
    <property type="entry name" value="RHO/RAC/CDC GTPASE-ACTIVATING PROTEIN"/>
    <property type="match status" value="1"/>
</dbReference>
<dbReference type="GO" id="GO:0005096">
    <property type="term" value="F:GTPase activator activity"/>
    <property type="evidence" value="ECO:0007669"/>
    <property type="project" value="UniProtKB-KW"/>
</dbReference>
<protein>
    <recommendedName>
        <fullName evidence="7">Rho-GAP domain-containing protein</fullName>
    </recommendedName>
</protein>
<organism evidence="5 6">
    <name type="scientific">Danionella cerebrum</name>
    <dbReference type="NCBI Taxonomy" id="2873325"/>
    <lineage>
        <taxon>Eukaryota</taxon>
        <taxon>Metazoa</taxon>
        <taxon>Chordata</taxon>
        <taxon>Craniata</taxon>
        <taxon>Vertebrata</taxon>
        <taxon>Euteleostomi</taxon>
        <taxon>Actinopterygii</taxon>
        <taxon>Neopterygii</taxon>
        <taxon>Teleostei</taxon>
        <taxon>Ostariophysi</taxon>
        <taxon>Cypriniformes</taxon>
        <taxon>Danionidae</taxon>
        <taxon>Danioninae</taxon>
        <taxon>Danionella</taxon>
    </lineage>
</organism>
<evidence type="ECO:0000259" key="4">
    <source>
        <dbReference type="PROSITE" id="PS50238"/>
    </source>
</evidence>
<proteinExistence type="predicted"/>
<evidence type="ECO:0008006" key="7">
    <source>
        <dbReference type="Google" id="ProtNLM"/>
    </source>
</evidence>
<comment type="caution">
    <text evidence="5">The sequence shown here is derived from an EMBL/GenBank/DDBJ whole genome shotgun (WGS) entry which is preliminary data.</text>
</comment>
<feature type="compositionally biased region" description="Basic and acidic residues" evidence="2">
    <location>
        <begin position="202"/>
        <end position="216"/>
    </location>
</feature>
<dbReference type="GO" id="GO:0007165">
    <property type="term" value="P:signal transduction"/>
    <property type="evidence" value="ECO:0007669"/>
    <property type="project" value="InterPro"/>
</dbReference>
<dbReference type="InterPro" id="IPR011993">
    <property type="entry name" value="PH-like_dom_sf"/>
</dbReference>
<feature type="domain" description="PH" evidence="3">
    <location>
        <begin position="109"/>
        <end position="166"/>
    </location>
</feature>
<dbReference type="Gene3D" id="1.10.555.10">
    <property type="entry name" value="Rho GTPase activation protein"/>
    <property type="match status" value="1"/>
</dbReference>
<dbReference type="InterPro" id="IPR000198">
    <property type="entry name" value="RhoGAP_dom"/>
</dbReference>
<gene>
    <name evidence="5" type="ORF">DNTS_032898</name>
</gene>